<keyword evidence="1" id="KW-0238">DNA-binding</keyword>
<reference evidence="2" key="1">
    <citation type="journal article" date="2017" name="Science">
        <title>Giant viruses with an expanded complement of translation system components.</title>
        <authorList>
            <person name="Schulz F."/>
            <person name="Yutin N."/>
            <person name="Ivanova N.N."/>
            <person name="Ortega D.R."/>
            <person name="Lee T.K."/>
            <person name="Vierheilig J."/>
            <person name="Daims H."/>
            <person name="Horn M."/>
            <person name="Wagner M."/>
            <person name="Jensen G.J."/>
            <person name="Kyrpides N.C."/>
            <person name="Koonin E.V."/>
            <person name="Woyke T."/>
        </authorList>
    </citation>
    <scope>NUCLEOTIDE SEQUENCE</scope>
    <source>
        <strain evidence="2">CTV1</strain>
    </source>
</reference>
<name>A0A1V0SBG1_9VIRU</name>
<dbReference type="EMBL" id="KY684083">
    <property type="protein sequence ID" value="ARF08998.1"/>
    <property type="molecule type" value="Genomic_DNA"/>
</dbReference>
<dbReference type="InterPro" id="IPR008674">
    <property type="entry name" value="MC1"/>
</dbReference>
<dbReference type="GO" id="GO:0042262">
    <property type="term" value="P:DNA protection"/>
    <property type="evidence" value="ECO:0007669"/>
    <property type="project" value="InterPro"/>
</dbReference>
<protein>
    <submittedName>
        <fullName evidence="2">Uncharacterized protein</fullName>
    </submittedName>
</protein>
<dbReference type="Gene3D" id="3.10.470.10">
    <property type="entry name" value="Chromosomal protein MC1"/>
    <property type="match status" value="1"/>
</dbReference>
<dbReference type="Pfam" id="PF05854">
    <property type="entry name" value="MC1"/>
    <property type="match status" value="1"/>
</dbReference>
<gene>
    <name evidence="2" type="ORF">Catovirus_1_1048</name>
</gene>
<organism evidence="2">
    <name type="scientific">Catovirus CTV1</name>
    <dbReference type="NCBI Taxonomy" id="1977631"/>
    <lineage>
        <taxon>Viruses</taxon>
        <taxon>Varidnaviria</taxon>
        <taxon>Bamfordvirae</taxon>
        <taxon>Nucleocytoviricota</taxon>
        <taxon>Megaviricetes</taxon>
        <taxon>Imitervirales</taxon>
        <taxon>Mimiviridae</taxon>
        <taxon>Klosneuvirinae</taxon>
        <taxon>Catovirus</taxon>
    </lineage>
</organism>
<dbReference type="InterPro" id="IPR036620">
    <property type="entry name" value="MC1_sf"/>
</dbReference>
<evidence type="ECO:0000313" key="2">
    <source>
        <dbReference type="EMBL" id="ARF08998.1"/>
    </source>
</evidence>
<accession>A0A1V0SBG1</accession>
<dbReference type="SUPFAM" id="SSF102875">
    <property type="entry name" value="Chromosomal protein MC1"/>
    <property type="match status" value="1"/>
</dbReference>
<proteinExistence type="predicted"/>
<evidence type="ECO:0000256" key="1">
    <source>
        <dbReference type="ARBA" id="ARBA00023125"/>
    </source>
</evidence>
<sequence>MSSEMRYFKCIYNGEKECGRYSGRTPKQAANKAFTAIIKDNGNDISKTFKFTLRECTRGTKTKKERKYEGSRIKLNSPREVTVKNLDGNRTIKYEYMNKVKYLSAK</sequence>